<name>D5BUV6_NITHN</name>
<evidence type="ECO:0000256" key="6">
    <source>
        <dbReference type="ARBA" id="ARBA00022989"/>
    </source>
</evidence>
<dbReference type="EMBL" id="CP001798">
    <property type="protein sequence ID" value="ADE13506.1"/>
    <property type="molecule type" value="Genomic_DNA"/>
</dbReference>
<feature type="domain" description="Fatty acid desaturase" evidence="13">
    <location>
        <begin position="88"/>
        <end position="310"/>
    </location>
</feature>
<feature type="transmembrane region" description="Helical" evidence="12">
    <location>
        <begin position="234"/>
        <end position="257"/>
    </location>
</feature>
<dbReference type="InterPro" id="IPR005804">
    <property type="entry name" value="FA_desaturase_dom"/>
</dbReference>
<dbReference type="CDD" id="cd03505">
    <property type="entry name" value="Delta9-FADS-like"/>
    <property type="match status" value="1"/>
</dbReference>
<dbReference type="InterPro" id="IPR015876">
    <property type="entry name" value="Acyl-CoA_DS"/>
</dbReference>
<comment type="subcellular location">
    <subcellularLocation>
        <location evidence="1">Membrane</location>
        <topology evidence="1">Multi-pass membrane protein</topology>
    </subcellularLocation>
</comment>
<keyword evidence="8" id="KW-0408">Iron</keyword>
<evidence type="ECO:0000256" key="9">
    <source>
        <dbReference type="ARBA" id="ARBA00023098"/>
    </source>
</evidence>
<keyword evidence="10 12" id="KW-0472">Membrane</keyword>
<keyword evidence="15" id="KW-1185">Reference proteome</keyword>
<keyword evidence="9" id="KW-0443">Lipid metabolism</keyword>
<dbReference type="eggNOG" id="COG1398">
    <property type="taxonomic scope" value="Bacteria"/>
</dbReference>
<keyword evidence="6 12" id="KW-1133">Transmembrane helix</keyword>
<keyword evidence="3" id="KW-0444">Lipid biosynthesis</keyword>
<dbReference type="GO" id="GO:0016020">
    <property type="term" value="C:membrane"/>
    <property type="evidence" value="ECO:0007669"/>
    <property type="project" value="UniProtKB-SubCell"/>
</dbReference>
<protein>
    <submittedName>
        <fullName evidence="14">Stearoyl-CoA 9-desaturase</fullName>
        <ecNumber evidence="14">1.14.19.1</ecNumber>
    </submittedName>
</protein>
<evidence type="ECO:0000256" key="2">
    <source>
        <dbReference type="ARBA" id="ARBA00008749"/>
    </source>
</evidence>
<organism evidence="14 15">
    <name type="scientific">Nitrosococcus halophilus (strain Nc4)</name>
    <dbReference type="NCBI Taxonomy" id="472759"/>
    <lineage>
        <taxon>Bacteria</taxon>
        <taxon>Pseudomonadati</taxon>
        <taxon>Pseudomonadota</taxon>
        <taxon>Gammaproteobacteria</taxon>
        <taxon>Chromatiales</taxon>
        <taxon>Chromatiaceae</taxon>
        <taxon>Nitrosococcus</taxon>
    </lineage>
</organism>
<dbReference type="GO" id="GO:0006633">
    <property type="term" value="P:fatty acid biosynthetic process"/>
    <property type="evidence" value="ECO:0007669"/>
    <property type="project" value="UniProtKB-KW"/>
</dbReference>
<evidence type="ECO:0000256" key="4">
    <source>
        <dbReference type="ARBA" id="ARBA00022692"/>
    </source>
</evidence>
<feature type="transmembrane region" description="Helical" evidence="12">
    <location>
        <begin position="87"/>
        <end position="106"/>
    </location>
</feature>
<dbReference type="Pfam" id="PF00487">
    <property type="entry name" value="FA_desaturase"/>
    <property type="match status" value="1"/>
</dbReference>
<gene>
    <name evidence="14" type="ordered locus">Nhal_0308</name>
</gene>
<evidence type="ECO:0000256" key="7">
    <source>
        <dbReference type="ARBA" id="ARBA00023002"/>
    </source>
</evidence>
<comment type="similarity">
    <text evidence="2">Belongs to the fatty acid desaturase type 2 family.</text>
</comment>
<accession>D5BUV6</accession>
<dbReference type="KEGG" id="nhl:Nhal_0308"/>
<keyword evidence="5" id="KW-0276">Fatty acid metabolism</keyword>
<dbReference type="PANTHER" id="PTHR11351">
    <property type="entry name" value="ACYL-COA DESATURASE"/>
    <property type="match status" value="1"/>
</dbReference>
<dbReference type="PANTHER" id="PTHR11351:SF31">
    <property type="entry name" value="DESATURASE 1, ISOFORM A-RELATED"/>
    <property type="match status" value="1"/>
</dbReference>
<evidence type="ECO:0000313" key="15">
    <source>
        <dbReference type="Proteomes" id="UP000001844"/>
    </source>
</evidence>
<dbReference type="AlphaFoldDB" id="D5BUV6"/>
<sequence length="342" mass="39253">MTPETAMEINPMSDRKQDILASRYEVARFRPVRQRRWWSLLRWFDSSLTTGLQEGDGTRIDGIRVLPFLLLHLSCLGVLWVGWSPTAIAVAVALYGIRMLAVTAFYHRYFSHRAFKTSRGAQFVFALLGASAVQRGPLWWASHHRHHHRYADQKQDSHSPLQEGFWWSHMGWFLSRANFPPKLKAVPDLVRYPELRFLDRFDALVPALLALSLYGVGEGLGAMTPELGTNGLQLLVWGFGISTVVLYHATFTINSLAHRFGSRRYATSDNSRNNFWLALLTFGEGWHNNHHYFPGAVRQGFRWWEIDFTYYFLRLLAATGLIWDLKQLPAKSRGGWSGTARS</sequence>
<dbReference type="PRINTS" id="PR00075">
    <property type="entry name" value="FACDDSATRASE"/>
</dbReference>
<keyword evidence="7 14" id="KW-0560">Oxidoreductase</keyword>
<evidence type="ECO:0000256" key="3">
    <source>
        <dbReference type="ARBA" id="ARBA00022516"/>
    </source>
</evidence>
<evidence type="ECO:0000313" key="14">
    <source>
        <dbReference type="EMBL" id="ADE13506.1"/>
    </source>
</evidence>
<proteinExistence type="inferred from homology"/>
<feature type="transmembrane region" description="Helical" evidence="12">
    <location>
        <begin position="201"/>
        <end position="222"/>
    </location>
</feature>
<feature type="transmembrane region" description="Helical" evidence="12">
    <location>
        <begin position="63"/>
        <end position="81"/>
    </location>
</feature>
<reference evidence="15" key="1">
    <citation type="submission" date="2010-04" db="EMBL/GenBank/DDBJ databases">
        <title>Complete genome sequence of Nitrosococcus halophilus Nc4, a salt-adapted, aerobic obligate ammonia-oxidizing sulfur purple bacterium.</title>
        <authorList>
            <consortium name="US DOE Joint Genome Institute"/>
            <person name="Campbell M.A."/>
            <person name="Malfatti S.A."/>
            <person name="Chain P.S.G."/>
            <person name="Heidelberg J.F."/>
            <person name="Ward B.B."/>
            <person name="Klotz M.G."/>
        </authorList>
    </citation>
    <scope>NUCLEOTIDE SEQUENCE [LARGE SCALE GENOMIC DNA]</scope>
    <source>
        <strain evidence="15">Nc4</strain>
    </source>
</reference>
<dbReference type="GO" id="GO:0004768">
    <property type="term" value="F:stearoyl-CoA 9-desaturase activity"/>
    <property type="evidence" value="ECO:0007669"/>
    <property type="project" value="UniProtKB-EC"/>
</dbReference>
<evidence type="ECO:0000256" key="5">
    <source>
        <dbReference type="ARBA" id="ARBA00022832"/>
    </source>
</evidence>
<keyword evidence="4 12" id="KW-0812">Transmembrane</keyword>
<evidence type="ECO:0000259" key="13">
    <source>
        <dbReference type="Pfam" id="PF00487"/>
    </source>
</evidence>
<keyword evidence="11" id="KW-0275">Fatty acid biosynthesis</keyword>
<evidence type="ECO:0000256" key="11">
    <source>
        <dbReference type="ARBA" id="ARBA00023160"/>
    </source>
</evidence>
<evidence type="ECO:0000256" key="12">
    <source>
        <dbReference type="SAM" id="Phobius"/>
    </source>
</evidence>
<dbReference type="Proteomes" id="UP000001844">
    <property type="component" value="Chromosome"/>
</dbReference>
<dbReference type="HOGENOM" id="CLU_027359_1_2_6"/>
<dbReference type="STRING" id="472759.Nhal_0308"/>
<dbReference type="EC" id="1.14.19.1" evidence="14"/>
<evidence type="ECO:0000256" key="8">
    <source>
        <dbReference type="ARBA" id="ARBA00023004"/>
    </source>
</evidence>
<evidence type="ECO:0000256" key="1">
    <source>
        <dbReference type="ARBA" id="ARBA00004141"/>
    </source>
</evidence>
<evidence type="ECO:0000256" key="10">
    <source>
        <dbReference type="ARBA" id="ARBA00023136"/>
    </source>
</evidence>